<feature type="binding site" evidence="4">
    <location>
        <position position="22"/>
    </location>
    <ligand>
        <name>Zn(2+)</name>
        <dbReference type="ChEBI" id="CHEBI:29105"/>
        <label>1</label>
    </ligand>
</feature>
<dbReference type="Pfam" id="PF02126">
    <property type="entry name" value="PTE"/>
    <property type="match status" value="1"/>
</dbReference>
<evidence type="ECO:0000256" key="1">
    <source>
        <dbReference type="ARBA" id="ARBA00022723"/>
    </source>
</evidence>
<dbReference type="PANTHER" id="PTHR10819:SF3">
    <property type="entry name" value="PHOSPHOTRIESTERASE-RELATED PROTEIN"/>
    <property type="match status" value="1"/>
</dbReference>
<evidence type="ECO:0000256" key="3">
    <source>
        <dbReference type="PIRSR" id="PIRSR601559-50"/>
    </source>
</evidence>
<evidence type="ECO:0000313" key="6">
    <source>
        <dbReference type="EMBL" id="KAB3538536.1"/>
    </source>
</evidence>
<feature type="binding site" description="via carbamate group" evidence="4">
    <location>
        <position position="144"/>
    </location>
    <ligand>
        <name>Zn(2+)</name>
        <dbReference type="ChEBI" id="CHEBI:29105"/>
        <label>2</label>
    </ligand>
</feature>
<dbReference type="PROSITE" id="PS51347">
    <property type="entry name" value="PHOSPHOTRIESTERASE_2"/>
    <property type="match status" value="1"/>
</dbReference>
<dbReference type="OrthoDB" id="105927at2"/>
<evidence type="ECO:0000256" key="5">
    <source>
        <dbReference type="PROSITE-ProRule" id="PRU00679"/>
    </source>
</evidence>
<dbReference type="Gene3D" id="3.20.20.140">
    <property type="entry name" value="Metal-dependent hydrolases"/>
    <property type="match status" value="1"/>
</dbReference>
<dbReference type="GO" id="GO:0008270">
    <property type="term" value="F:zinc ion binding"/>
    <property type="evidence" value="ECO:0007669"/>
    <property type="project" value="InterPro"/>
</dbReference>
<feature type="binding site" evidence="4">
    <location>
        <position position="259"/>
    </location>
    <ligand>
        <name>Zn(2+)</name>
        <dbReference type="ChEBI" id="CHEBI:29105"/>
        <label>1</label>
    </ligand>
</feature>
<feature type="modified residue" description="N6-carboxylysine" evidence="3 5">
    <location>
        <position position="144"/>
    </location>
</feature>
<feature type="binding site" description="via carbamate group" evidence="4">
    <location>
        <position position="144"/>
    </location>
    <ligand>
        <name>Zn(2+)</name>
        <dbReference type="ChEBI" id="CHEBI:29105"/>
        <label>1</label>
    </ligand>
</feature>
<feature type="binding site" evidence="4">
    <location>
        <position position="177"/>
    </location>
    <ligand>
        <name>Zn(2+)</name>
        <dbReference type="ChEBI" id="CHEBI:29105"/>
        <label>2</label>
    </ligand>
</feature>
<keyword evidence="1 4" id="KW-0479">Metal-binding</keyword>
<evidence type="ECO:0000256" key="2">
    <source>
        <dbReference type="ARBA" id="ARBA00022801"/>
    </source>
</evidence>
<protein>
    <recommendedName>
        <fullName evidence="8">Phosphotriesterase</fullName>
    </recommendedName>
</protein>
<evidence type="ECO:0008006" key="8">
    <source>
        <dbReference type="Google" id="ProtNLM"/>
    </source>
</evidence>
<accession>A0A6I0FH24</accession>
<dbReference type="AlphaFoldDB" id="A0A6I0FH24"/>
<dbReference type="PANTHER" id="PTHR10819">
    <property type="entry name" value="PHOSPHOTRIESTERASE-RELATED"/>
    <property type="match status" value="1"/>
</dbReference>
<sequence>MIYTVKGPIKQKEMGITLSHEHFKWECDENLALSMYYEKRYDDEANEKFYERLLPIMMSLKKAKCRAVVEASPPIGGQNLRLLKKLSEATDIHIIPCTGMNITKYAIELFPKEFSDQLADRWINDFNLGLDTIDNILIRPGYIKLLLDTGELSVIDREMLRAAVKASNATGMPIHCHIFESEMVEHVIELLKKENMDLSKFLWAHGDYESNISAIVDAIKSGIWVGIDLIKSETHQERCDLIKALINKKVEGHLLLSQDYDFYEMSANKEAIKNSTSLLNEFIPYCIEQGIESSKLIEMLSKNPSIFYNIGEN</sequence>
<comment type="caution">
    <text evidence="6">The sequence shown here is derived from an EMBL/GenBank/DDBJ whole genome shotgun (WGS) entry which is preliminary data.</text>
</comment>
<dbReference type="SUPFAM" id="SSF51556">
    <property type="entry name" value="Metallo-dependent hydrolases"/>
    <property type="match status" value="1"/>
</dbReference>
<feature type="binding site" evidence="4">
    <location>
        <position position="205"/>
    </location>
    <ligand>
        <name>Zn(2+)</name>
        <dbReference type="ChEBI" id="CHEBI:29105"/>
        <label>2</label>
    </ligand>
</feature>
<dbReference type="InterPro" id="IPR032466">
    <property type="entry name" value="Metal_Hydrolase"/>
</dbReference>
<reference evidence="6 7" key="1">
    <citation type="submission" date="2019-10" db="EMBL/GenBank/DDBJ databases">
        <title>Alkaliphilus serpentinus sp. nov. and Alkaliphilus pronyensis sp. nov., two novel anaerobic alkaliphilic species isolated from the serpentinized-hosted hydrothermal field of the Prony Bay (New Caledonia).</title>
        <authorList>
            <person name="Postec A."/>
        </authorList>
    </citation>
    <scope>NUCLEOTIDE SEQUENCE [LARGE SCALE GENOMIC DNA]</scope>
    <source>
        <strain evidence="6 7">LacV</strain>
    </source>
</reference>
<proteinExistence type="inferred from homology"/>
<comment type="similarity">
    <text evidence="5">Belongs to the metallo-dependent hydrolases superfamily. Phosphotriesterase family.</text>
</comment>
<dbReference type="InterPro" id="IPR001559">
    <property type="entry name" value="Phosphotriesterase"/>
</dbReference>
<comment type="cofactor">
    <cofactor evidence="4">
        <name>a divalent metal cation</name>
        <dbReference type="ChEBI" id="CHEBI:60240"/>
    </cofactor>
    <text evidence="4">Binds 2 divalent metal cations per subunit.</text>
</comment>
<dbReference type="EMBL" id="WBZC01000005">
    <property type="protein sequence ID" value="KAB3538536.1"/>
    <property type="molecule type" value="Genomic_DNA"/>
</dbReference>
<evidence type="ECO:0000313" key="7">
    <source>
        <dbReference type="Proteomes" id="UP000432715"/>
    </source>
</evidence>
<feature type="binding site" evidence="4">
    <location>
        <position position="20"/>
    </location>
    <ligand>
        <name>Zn(2+)</name>
        <dbReference type="ChEBI" id="CHEBI:29105"/>
        <label>1</label>
    </ligand>
</feature>
<dbReference type="GO" id="GO:0016787">
    <property type="term" value="F:hydrolase activity"/>
    <property type="evidence" value="ECO:0007669"/>
    <property type="project" value="UniProtKB-KW"/>
</dbReference>
<organism evidence="6 7">
    <name type="scientific">Alkaliphilus pronyensis</name>
    <dbReference type="NCBI Taxonomy" id="1482732"/>
    <lineage>
        <taxon>Bacteria</taxon>
        <taxon>Bacillati</taxon>
        <taxon>Bacillota</taxon>
        <taxon>Clostridia</taxon>
        <taxon>Peptostreptococcales</taxon>
        <taxon>Natronincolaceae</taxon>
        <taxon>Alkaliphilus</taxon>
    </lineage>
</organism>
<keyword evidence="2" id="KW-0378">Hydrolase</keyword>
<dbReference type="RefSeq" id="WP_151859878.1">
    <property type="nucleotide sequence ID" value="NZ_WBZC01000005.1"/>
</dbReference>
<keyword evidence="7" id="KW-1185">Reference proteome</keyword>
<dbReference type="Proteomes" id="UP000432715">
    <property type="component" value="Unassembled WGS sequence"/>
</dbReference>
<gene>
    <name evidence="6" type="ORF">F8154_01790</name>
</gene>
<name>A0A6I0FH24_9FIRM</name>
<evidence type="ECO:0000256" key="4">
    <source>
        <dbReference type="PIRSR" id="PIRSR601559-51"/>
    </source>
</evidence>